<evidence type="ECO:0000259" key="8">
    <source>
        <dbReference type="Pfam" id="PF05191"/>
    </source>
</evidence>
<feature type="domain" description="Zinc finger CHCC-type" evidence="9">
    <location>
        <begin position="275"/>
        <end position="315"/>
    </location>
</feature>
<dbReference type="AlphaFoldDB" id="A0A813WDP5"/>
<dbReference type="GO" id="GO:0046033">
    <property type="term" value="P:AMP metabolic process"/>
    <property type="evidence" value="ECO:0007669"/>
    <property type="project" value="UniProtKB-UniRule"/>
</dbReference>
<keyword evidence="4 7" id="KW-0418">Kinase</keyword>
<evidence type="ECO:0000256" key="4">
    <source>
        <dbReference type="ARBA" id="ARBA00022777"/>
    </source>
</evidence>
<comment type="catalytic activity">
    <reaction evidence="7">
        <text>a ribonucleoside 5'-triphosphate + AMP = a ribonucleoside 5'-diphosphate + ADP</text>
        <dbReference type="Rhea" id="RHEA:13749"/>
        <dbReference type="ChEBI" id="CHEBI:57930"/>
        <dbReference type="ChEBI" id="CHEBI:61557"/>
        <dbReference type="ChEBI" id="CHEBI:456215"/>
        <dbReference type="ChEBI" id="CHEBI:456216"/>
        <dbReference type="EC" id="2.7.4.10"/>
    </reaction>
</comment>
<keyword evidence="2 7" id="KW-0808">Transferase</keyword>
<comment type="similarity">
    <text evidence="7">Belongs to the adenylate kinase family. AK3 subfamily.</text>
</comment>
<comment type="caution">
    <text evidence="10">The sequence shown here is derived from an EMBL/GenBank/DDBJ whole genome shotgun (WGS) entry which is preliminary data.</text>
</comment>
<dbReference type="PANTHER" id="PTHR23359">
    <property type="entry name" value="NUCLEOTIDE KINASE"/>
    <property type="match status" value="1"/>
</dbReference>
<evidence type="ECO:0000313" key="10">
    <source>
        <dbReference type="EMBL" id="CAF0849839.1"/>
    </source>
</evidence>
<feature type="binding site" evidence="7">
    <location>
        <begin position="61"/>
        <end position="63"/>
    </location>
    <ligand>
        <name>AMP</name>
        <dbReference type="ChEBI" id="CHEBI:456215"/>
    </ligand>
</feature>
<dbReference type="GO" id="GO:0005524">
    <property type="term" value="F:ATP binding"/>
    <property type="evidence" value="ECO:0007669"/>
    <property type="project" value="InterPro"/>
</dbReference>
<dbReference type="CDD" id="cd01428">
    <property type="entry name" value="ADK"/>
    <property type="match status" value="1"/>
</dbReference>
<feature type="binding site" evidence="7">
    <location>
        <position position="126"/>
    </location>
    <ligand>
        <name>GTP</name>
        <dbReference type="ChEBI" id="CHEBI:37565"/>
    </ligand>
</feature>
<organism evidence="10 11">
    <name type="scientific">Brachionus calyciflorus</name>
    <dbReference type="NCBI Taxonomy" id="104777"/>
    <lineage>
        <taxon>Eukaryota</taxon>
        <taxon>Metazoa</taxon>
        <taxon>Spiralia</taxon>
        <taxon>Gnathifera</taxon>
        <taxon>Rotifera</taxon>
        <taxon>Eurotatoria</taxon>
        <taxon>Monogononta</taxon>
        <taxon>Pseudotrocha</taxon>
        <taxon>Ploima</taxon>
        <taxon>Brachionidae</taxon>
        <taxon>Brachionus</taxon>
    </lineage>
</organism>
<reference evidence="10" key="1">
    <citation type="submission" date="2021-02" db="EMBL/GenBank/DDBJ databases">
        <authorList>
            <person name="Nowell W R."/>
        </authorList>
    </citation>
    <scope>NUCLEOTIDE SEQUENCE</scope>
    <source>
        <strain evidence="10">Ploen Becks lab</strain>
    </source>
</reference>
<evidence type="ECO:0000256" key="7">
    <source>
        <dbReference type="HAMAP-Rule" id="MF_03169"/>
    </source>
</evidence>
<name>A0A813WDP5_9BILA</name>
<dbReference type="GO" id="GO:0005759">
    <property type="term" value="C:mitochondrial matrix"/>
    <property type="evidence" value="ECO:0007669"/>
    <property type="project" value="UniProtKB-SubCell"/>
</dbReference>
<comment type="subcellular location">
    <subcellularLocation>
        <location evidence="1 7">Mitochondrion matrix</location>
    </subcellularLocation>
</comment>
<dbReference type="NCBIfam" id="TIGR01351">
    <property type="entry name" value="adk"/>
    <property type="match status" value="1"/>
</dbReference>
<dbReference type="HAMAP" id="MF_03169">
    <property type="entry name" value="Adenylate_kinase_AK3"/>
    <property type="match status" value="1"/>
</dbReference>
<feature type="region of interest" description="LID" evidence="7">
    <location>
        <begin position="125"/>
        <end position="162"/>
    </location>
</feature>
<dbReference type="Pfam" id="PF10276">
    <property type="entry name" value="zf-CHCC"/>
    <property type="match status" value="1"/>
</dbReference>
<sequence>MASKLRLFILGAPGSGKGTISSRIVKEFRLSHLSSGDLLRSNIQQKSDLGLKVKDFVSKGQLVPDDLVTRVVLQELQKLSKSSWLLDGFPRNLSQCKVLESQRVQVDRVINLNVPFEEIVNRLKHRWIHPPSGRVYNLEFNPPKVPGKDDVTGEPLIQRPDDSEDVVTKRLKIYEEQTKPIIEFYASKNLVETFTGNTSDYLWPLIKNSLHTLRNDKENEALALREHRHALASNEAVTHTGQRYAPDDYRRIRFETGKKLVNPNFAINLLKEDPVVVCDKRTVWSSGGGPLGHPKIYINLSNNEIHDCQYSGRKFILRKYYDPAKHGKSINYEDYKAEMEQLEYGTDAA</sequence>
<protein>
    <recommendedName>
        <fullName evidence="7">GTP:AMP phosphotransferase, mitochondrial</fullName>
        <ecNumber evidence="7">2.7.4.10</ecNumber>
    </recommendedName>
    <alternativeName>
        <fullName evidence="7">Adenylate kinase 3</fullName>
        <shortName evidence="7">AK 3</shortName>
    </alternativeName>
</protein>
<comment type="function">
    <text evidence="7">Involved in maintaining the homeostasis of cellular nucleotides by catalyzing the interconversion of nucleoside phosphates. Has GTP:AMP phosphotransferase and ITP:AMP phosphotransferase activities.</text>
</comment>
<evidence type="ECO:0000256" key="3">
    <source>
        <dbReference type="ARBA" id="ARBA00022741"/>
    </source>
</evidence>
<dbReference type="InterPro" id="IPR000850">
    <property type="entry name" value="Adenylat/UMP-CMP_kin"/>
</dbReference>
<dbReference type="GO" id="GO:0046899">
    <property type="term" value="F:nucleoside triphosphate adenylate kinase activity"/>
    <property type="evidence" value="ECO:0007669"/>
    <property type="project" value="UniProtKB-UniRule"/>
</dbReference>
<evidence type="ECO:0000256" key="6">
    <source>
        <dbReference type="ARBA" id="ARBA00023134"/>
    </source>
</evidence>
<dbReference type="PROSITE" id="PS00113">
    <property type="entry name" value="ADENYLATE_KINASE"/>
    <property type="match status" value="1"/>
</dbReference>
<comment type="subunit">
    <text evidence="7">Monomer.</text>
</comment>
<feature type="binding site" evidence="7">
    <location>
        <position position="40"/>
    </location>
    <ligand>
        <name>AMP</name>
        <dbReference type="ChEBI" id="CHEBI:456215"/>
    </ligand>
</feature>
<dbReference type="FunFam" id="3.40.50.300:FF:000106">
    <property type="entry name" value="Adenylate kinase mitochondrial"/>
    <property type="match status" value="1"/>
</dbReference>
<keyword evidence="5 7" id="KW-0496">Mitochondrion</keyword>
<dbReference type="InterPro" id="IPR027417">
    <property type="entry name" value="P-loop_NTPase"/>
</dbReference>
<dbReference type="GO" id="GO:0006172">
    <property type="term" value="P:ADP biosynthetic process"/>
    <property type="evidence" value="ECO:0007669"/>
    <property type="project" value="UniProtKB-UniRule"/>
</dbReference>
<feature type="binding site" evidence="7">
    <location>
        <position position="35"/>
    </location>
    <ligand>
        <name>AMP</name>
        <dbReference type="ChEBI" id="CHEBI:456215"/>
    </ligand>
</feature>
<dbReference type="GO" id="GO:0005525">
    <property type="term" value="F:GTP binding"/>
    <property type="evidence" value="ECO:0007669"/>
    <property type="project" value="UniProtKB-KW"/>
</dbReference>
<feature type="domain" description="Adenylate kinase active site lid" evidence="8">
    <location>
        <begin position="126"/>
        <end position="161"/>
    </location>
</feature>
<keyword evidence="6 7" id="KW-0342">GTP-binding</keyword>
<evidence type="ECO:0000256" key="1">
    <source>
        <dbReference type="ARBA" id="ARBA00004305"/>
    </source>
</evidence>
<evidence type="ECO:0000259" key="9">
    <source>
        <dbReference type="Pfam" id="PF10276"/>
    </source>
</evidence>
<dbReference type="GO" id="GO:0004017">
    <property type="term" value="F:AMP kinase activity"/>
    <property type="evidence" value="ECO:0007669"/>
    <property type="project" value="InterPro"/>
</dbReference>
<dbReference type="Proteomes" id="UP000663879">
    <property type="component" value="Unassembled WGS sequence"/>
</dbReference>
<dbReference type="Gene3D" id="2.60.260.40">
    <property type="entry name" value="q5lls5 like domains"/>
    <property type="match status" value="1"/>
</dbReference>
<feature type="binding site" evidence="7">
    <location>
        <position position="95"/>
    </location>
    <ligand>
        <name>AMP</name>
        <dbReference type="ChEBI" id="CHEBI:456215"/>
    </ligand>
</feature>
<feature type="binding site" evidence="7">
    <location>
        <position position="170"/>
    </location>
    <ligand>
        <name>AMP</name>
        <dbReference type="ChEBI" id="CHEBI:456215"/>
    </ligand>
</feature>
<dbReference type="InterPro" id="IPR007862">
    <property type="entry name" value="Adenylate_kinase_lid-dom"/>
</dbReference>
<dbReference type="GO" id="GO:0046041">
    <property type="term" value="P:ITP metabolic process"/>
    <property type="evidence" value="ECO:0007669"/>
    <property type="project" value="UniProtKB-UniRule"/>
</dbReference>
<dbReference type="EMBL" id="CAJNOC010001265">
    <property type="protein sequence ID" value="CAF0849839.1"/>
    <property type="molecule type" value="Genomic_DNA"/>
</dbReference>
<dbReference type="SUPFAM" id="SSF52540">
    <property type="entry name" value="P-loop containing nucleoside triphosphate hydrolases"/>
    <property type="match status" value="1"/>
</dbReference>
<keyword evidence="3 7" id="KW-0547">Nucleotide-binding</keyword>
<dbReference type="EC" id="2.7.4.10" evidence="7"/>
<evidence type="ECO:0000256" key="5">
    <source>
        <dbReference type="ARBA" id="ARBA00023128"/>
    </source>
</evidence>
<dbReference type="Pfam" id="PF00406">
    <property type="entry name" value="ADK"/>
    <property type="match status" value="1"/>
</dbReference>
<evidence type="ECO:0000313" key="11">
    <source>
        <dbReference type="Proteomes" id="UP000663879"/>
    </source>
</evidence>
<dbReference type="InterPro" id="IPR006259">
    <property type="entry name" value="Adenyl_kin_sub"/>
</dbReference>
<accession>A0A813WDP5</accession>
<evidence type="ECO:0000256" key="2">
    <source>
        <dbReference type="ARBA" id="ARBA00022679"/>
    </source>
</evidence>
<feature type="region of interest" description="NMPbind" evidence="7">
    <location>
        <begin position="34"/>
        <end position="63"/>
    </location>
</feature>
<proteinExistence type="inferred from homology"/>
<feature type="binding site" evidence="7">
    <location>
        <begin position="88"/>
        <end position="91"/>
    </location>
    <ligand>
        <name>AMP</name>
        <dbReference type="ChEBI" id="CHEBI:456215"/>
    </ligand>
</feature>
<dbReference type="OrthoDB" id="439792at2759"/>
<comment type="domain">
    <text evidence="7">Consists of three domains, a large central CORE domain and two small peripheral domains, NMPbind and LID, which undergo movements during catalysis. The LID domain closes over the site of phosphoryl transfer upon GTP binding. Assembling and dissambling the active center during each catalytic cycle provides an effective means to prevent GTP hydrolysis.</text>
</comment>
<dbReference type="GO" id="GO:0046039">
    <property type="term" value="P:GTP metabolic process"/>
    <property type="evidence" value="ECO:0007669"/>
    <property type="project" value="UniProtKB-UniRule"/>
</dbReference>
<dbReference type="InterPro" id="IPR033690">
    <property type="entry name" value="Adenylat_kinase_CS"/>
</dbReference>
<feature type="binding site" evidence="7">
    <location>
        <position position="199"/>
    </location>
    <ligand>
        <name>GTP</name>
        <dbReference type="ChEBI" id="CHEBI:37565"/>
    </ligand>
</feature>
<feature type="binding site" evidence="7">
    <location>
        <position position="159"/>
    </location>
    <ligand>
        <name>AMP</name>
        <dbReference type="ChEBI" id="CHEBI:456215"/>
    </ligand>
</feature>
<feature type="binding site" evidence="7">
    <location>
        <begin position="14"/>
        <end position="19"/>
    </location>
    <ligand>
        <name>GTP</name>
        <dbReference type="ChEBI" id="CHEBI:37565"/>
    </ligand>
</feature>
<dbReference type="Gene3D" id="3.40.50.300">
    <property type="entry name" value="P-loop containing nucleotide triphosphate hydrolases"/>
    <property type="match status" value="1"/>
</dbReference>
<dbReference type="InterPro" id="IPR028586">
    <property type="entry name" value="AK3/Ak4_mitochondrial"/>
</dbReference>
<gene>
    <name evidence="10" type="ORF">OXX778_LOCUS8891</name>
</gene>
<dbReference type="HAMAP" id="MF_00235">
    <property type="entry name" value="Adenylate_kinase_Adk"/>
    <property type="match status" value="1"/>
</dbReference>
<keyword evidence="11" id="KW-1185">Reference proteome</keyword>
<dbReference type="InterPro" id="IPR019401">
    <property type="entry name" value="Znf_CHCC"/>
</dbReference>
<dbReference type="Pfam" id="PF05191">
    <property type="entry name" value="ADK_lid"/>
    <property type="match status" value="1"/>
</dbReference>
<dbReference type="PRINTS" id="PR00094">
    <property type="entry name" value="ADENYLTKNASE"/>
</dbReference>
<feature type="binding site" evidence="7">
    <location>
        <begin position="135"/>
        <end position="136"/>
    </location>
    <ligand>
        <name>GTP</name>
        <dbReference type="ChEBI" id="CHEBI:37565"/>
    </ligand>
</feature>